<gene>
    <name evidence="4" type="ORF">H7685_01005</name>
</gene>
<dbReference type="GO" id="GO:1902600">
    <property type="term" value="P:proton transmembrane transport"/>
    <property type="evidence" value="ECO:0007669"/>
    <property type="project" value="TreeGrafter"/>
</dbReference>
<dbReference type="SUPFAM" id="SSF56784">
    <property type="entry name" value="HAD-like"/>
    <property type="match status" value="1"/>
</dbReference>
<dbReference type="InterPro" id="IPR036412">
    <property type="entry name" value="HAD-like_sf"/>
</dbReference>
<dbReference type="PANTHER" id="PTHR43294">
    <property type="entry name" value="SODIUM/POTASSIUM-TRANSPORTING ATPASE SUBUNIT ALPHA"/>
    <property type="match status" value="1"/>
</dbReference>
<dbReference type="PRINTS" id="PR00120">
    <property type="entry name" value="HATPASE"/>
</dbReference>
<dbReference type="GO" id="GO:0030007">
    <property type="term" value="P:intracellular potassium ion homeostasis"/>
    <property type="evidence" value="ECO:0007669"/>
    <property type="project" value="TreeGrafter"/>
</dbReference>
<feature type="transmembrane region" description="Helical" evidence="3">
    <location>
        <begin position="104"/>
        <end position="123"/>
    </location>
</feature>
<dbReference type="PANTHER" id="PTHR43294:SF21">
    <property type="entry name" value="CATION TRANSPORTING ATPASE"/>
    <property type="match status" value="1"/>
</dbReference>
<dbReference type="GO" id="GO:0005524">
    <property type="term" value="F:ATP binding"/>
    <property type="evidence" value="ECO:0007669"/>
    <property type="project" value="InterPro"/>
</dbReference>
<dbReference type="GO" id="GO:0005391">
    <property type="term" value="F:P-type sodium:potassium-exchanging transporter activity"/>
    <property type="evidence" value="ECO:0007669"/>
    <property type="project" value="TreeGrafter"/>
</dbReference>
<dbReference type="Gene3D" id="1.20.1110.10">
    <property type="entry name" value="Calcium-transporting ATPase, transmembrane domain"/>
    <property type="match status" value="1"/>
</dbReference>
<accession>A0A7S7JLS3</accession>
<reference evidence="4" key="1">
    <citation type="submission" date="2020-08" db="EMBL/GenBank/DDBJ databases">
        <title>Phytoplasma sp. strain PR08 associated with Phyllody Disease of Parthenium hysterophorus.</title>
        <authorList>
            <person name="Kirdat K."/>
            <person name="Tiwarekar B."/>
            <person name="Yadav A."/>
        </authorList>
    </citation>
    <scope>NUCLEOTIDE SEQUENCE [LARGE SCALE GENOMIC DNA]</scope>
    <source>
        <strain evidence="4">PR08</strain>
    </source>
</reference>
<keyword evidence="3" id="KW-0472">Membrane</keyword>
<dbReference type="EMBL" id="CP060385">
    <property type="protein sequence ID" value="QOX89465.1"/>
    <property type="molecule type" value="Genomic_DNA"/>
</dbReference>
<dbReference type="GO" id="GO:0016887">
    <property type="term" value="F:ATP hydrolysis activity"/>
    <property type="evidence" value="ECO:0007669"/>
    <property type="project" value="InterPro"/>
</dbReference>
<evidence type="ECO:0000313" key="4">
    <source>
        <dbReference type="EMBL" id="QOX89465.1"/>
    </source>
</evidence>
<dbReference type="Pfam" id="PF08282">
    <property type="entry name" value="Hydrolase_3"/>
    <property type="match status" value="1"/>
</dbReference>
<dbReference type="GO" id="GO:0036376">
    <property type="term" value="P:sodium ion export across plasma membrane"/>
    <property type="evidence" value="ECO:0007669"/>
    <property type="project" value="TreeGrafter"/>
</dbReference>
<evidence type="ECO:0000256" key="2">
    <source>
        <dbReference type="ARBA" id="ARBA00022475"/>
    </source>
</evidence>
<dbReference type="GO" id="GO:1990573">
    <property type="term" value="P:potassium ion import across plasma membrane"/>
    <property type="evidence" value="ECO:0007669"/>
    <property type="project" value="TreeGrafter"/>
</dbReference>
<dbReference type="InterPro" id="IPR023214">
    <property type="entry name" value="HAD_sf"/>
</dbReference>
<proteinExistence type="predicted"/>
<dbReference type="NCBIfam" id="TIGR01494">
    <property type="entry name" value="ATPase_P-type"/>
    <property type="match status" value="1"/>
</dbReference>
<dbReference type="InterPro" id="IPR050510">
    <property type="entry name" value="Cation_transp_ATPase_P-type"/>
</dbReference>
<keyword evidence="2" id="KW-1003">Cell membrane</keyword>
<evidence type="ECO:0000256" key="1">
    <source>
        <dbReference type="ARBA" id="ARBA00004651"/>
    </source>
</evidence>
<dbReference type="AlphaFoldDB" id="A0A7S7JLS3"/>
<keyword evidence="3" id="KW-0812">Transmembrane</keyword>
<dbReference type="GO" id="GO:0005886">
    <property type="term" value="C:plasma membrane"/>
    <property type="evidence" value="ECO:0007669"/>
    <property type="project" value="UniProtKB-SubCell"/>
</dbReference>
<keyword evidence="3" id="KW-1133">Transmembrane helix</keyword>
<name>A0A7S7JLS3_9MOLU</name>
<dbReference type="InterPro" id="IPR001757">
    <property type="entry name" value="P_typ_ATPase"/>
</dbReference>
<sequence length="124" mass="13887">MTNIKVYARTIPEHKLKIVRAWQKLGYVVAMIGDGVNDVPSIKQADVGLAMGLNGTEITKQSADIVLMDDNFNTIVTSIKEGQNVFVNIRKSLMFLLSCNMGEICLILFNSLLGFFVFLWILLF</sequence>
<protein>
    <submittedName>
        <fullName evidence="4">HAD-IC family P-type ATPase</fullName>
    </submittedName>
</protein>
<evidence type="ECO:0000256" key="3">
    <source>
        <dbReference type="SAM" id="Phobius"/>
    </source>
</evidence>
<comment type="subcellular location">
    <subcellularLocation>
        <location evidence="1">Cell membrane</location>
        <topology evidence="1">Multi-pass membrane protein</topology>
    </subcellularLocation>
</comment>
<dbReference type="PRINTS" id="PR00119">
    <property type="entry name" value="CATATPASE"/>
</dbReference>
<dbReference type="GO" id="GO:0006883">
    <property type="term" value="P:intracellular sodium ion homeostasis"/>
    <property type="evidence" value="ECO:0007669"/>
    <property type="project" value="TreeGrafter"/>
</dbReference>
<dbReference type="Gene3D" id="3.40.50.1000">
    <property type="entry name" value="HAD superfamily/HAD-like"/>
    <property type="match status" value="1"/>
</dbReference>
<organism evidence="4">
    <name type="scientific">Candidatus Phytoplasma australasiaticum subsp. australasiaticum</name>
    <dbReference type="NCBI Taxonomy" id="2832407"/>
    <lineage>
        <taxon>Bacteria</taxon>
        <taxon>Bacillati</taxon>
        <taxon>Mycoplasmatota</taxon>
        <taxon>Mollicutes</taxon>
        <taxon>Acholeplasmatales</taxon>
        <taxon>Acholeplasmataceae</taxon>
        <taxon>Candidatus Phytoplasma</taxon>
        <taxon>16SrII (Peanut WB group)</taxon>
        <taxon>Candidatus Phytoplasma australasiaticum</taxon>
    </lineage>
</organism>